<dbReference type="EMBL" id="JAGEUA010000002">
    <property type="protein sequence ID" value="KAL1007375.1"/>
    <property type="molecule type" value="Genomic_DNA"/>
</dbReference>
<dbReference type="Proteomes" id="UP001557470">
    <property type="component" value="Unassembled WGS sequence"/>
</dbReference>
<accession>A0ABD0XTZ9</accession>
<keyword evidence="2" id="KW-1185">Reference proteome</keyword>
<reference evidence="1 2" key="1">
    <citation type="submission" date="2024-06" db="EMBL/GenBank/DDBJ databases">
        <authorList>
            <person name="Pan Q."/>
            <person name="Wen M."/>
            <person name="Jouanno E."/>
            <person name="Zahm M."/>
            <person name="Klopp C."/>
            <person name="Cabau C."/>
            <person name="Louis A."/>
            <person name="Berthelot C."/>
            <person name="Parey E."/>
            <person name="Roest Crollius H."/>
            <person name="Montfort J."/>
            <person name="Robinson-Rechavi M."/>
            <person name="Bouchez O."/>
            <person name="Lampietro C."/>
            <person name="Lopez Roques C."/>
            <person name="Donnadieu C."/>
            <person name="Postlethwait J."/>
            <person name="Bobe J."/>
            <person name="Verreycken H."/>
            <person name="Guiguen Y."/>
        </authorList>
    </citation>
    <scope>NUCLEOTIDE SEQUENCE [LARGE SCALE GENOMIC DNA]</scope>
    <source>
        <strain evidence="1">Up_M1</strain>
        <tissue evidence="1">Testis</tissue>
    </source>
</reference>
<organism evidence="1 2">
    <name type="scientific">Umbra pygmaea</name>
    <name type="common">Eastern mudminnow</name>
    <dbReference type="NCBI Taxonomy" id="75934"/>
    <lineage>
        <taxon>Eukaryota</taxon>
        <taxon>Metazoa</taxon>
        <taxon>Chordata</taxon>
        <taxon>Craniata</taxon>
        <taxon>Vertebrata</taxon>
        <taxon>Euteleostomi</taxon>
        <taxon>Actinopterygii</taxon>
        <taxon>Neopterygii</taxon>
        <taxon>Teleostei</taxon>
        <taxon>Protacanthopterygii</taxon>
        <taxon>Esociformes</taxon>
        <taxon>Umbridae</taxon>
        <taxon>Umbra</taxon>
    </lineage>
</organism>
<dbReference type="AlphaFoldDB" id="A0ABD0XTZ9"/>
<evidence type="ECO:0000313" key="2">
    <source>
        <dbReference type="Proteomes" id="UP001557470"/>
    </source>
</evidence>
<dbReference type="InterPro" id="IPR036397">
    <property type="entry name" value="RNaseH_sf"/>
</dbReference>
<dbReference type="Gene3D" id="3.30.420.10">
    <property type="entry name" value="Ribonuclease H-like superfamily/Ribonuclease H"/>
    <property type="match status" value="1"/>
</dbReference>
<proteinExistence type="predicted"/>
<gene>
    <name evidence="1" type="ORF">UPYG_G00085870</name>
</gene>
<comment type="caution">
    <text evidence="1">The sequence shown here is derived from an EMBL/GenBank/DDBJ whole genome shotgun (WGS) entry which is preliminary data.</text>
</comment>
<evidence type="ECO:0000313" key="1">
    <source>
        <dbReference type="EMBL" id="KAL1007375.1"/>
    </source>
</evidence>
<sequence length="73" mass="8634">MKNFDIFHGTIIAEKYVHILEQHMLPSRRCLFRGLLCIFQQDNAKQQAHGCQLLSWCKLVEKHSHASFNTWHV</sequence>
<name>A0ABD0XTZ9_UMBPY</name>
<protein>
    <submittedName>
        <fullName evidence="1">Uncharacterized protein</fullName>
    </submittedName>
</protein>